<evidence type="ECO:0000313" key="1">
    <source>
        <dbReference type="EMBL" id="RHK11234.1"/>
    </source>
</evidence>
<organism evidence="1 2">
    <name type="scientific">Segatella copri</name>
    <dbReference type="NCBI Taxonomy" id="165179"/>
    <lineage>
        <taxon>Bacteria</taxon>
        <taxon>Pseudomonadati</taxon>
        <taxon>Bacteroidota</taxon>
        <taxon>Bacteroidia</taxon>
        <taxon>Bacteroidales</taxon>
        <taxon>Prevotellaceae</taxon>
        <taxon>Segatella</taxon>
    </lineage>
</organism>
<dbReference type="Proteomes" id="UP000286211">
    <property type="component" value="Unassembled WGS sequence"/>
</dbReference>
<evidence type="ECO:0000313" key="2">
    <source>
        <dbReference type="Proteomes" id="UP000286211"/>
    </source>
</evidence>
<name>A0A415F5W9_9BACT</name>
<dbReference type="AlphaFoldDB" id="A0A415F5W9"/>
<reference evidence="1 2" key="1">
    <citation type="submission" date="2018-08" db="EMBL/GenBank/DDBJ databases">
        <title>A genome reference for cultivated species of the human gut microbiota.</title>
        <authorList>
            <person name="Zou Y."/>
            <person name="Xue W."/>
            <person name="Luo G."/>
        </authorList>
    </citation>
    <scope>NUCLEOTIDE SEQUENCE [LARGE SCALE GENOMIC DNA]</scope>
    <source>
        <strain evidence="1 2">AF46-2NS</strain>
    </source>
</reference>
<accession>A0A415F5W9</accession>
<protein>
    <submittedName>
        <fullName evidence="1">Uncharacterized protein</fullName>
    </submittedName>
</protein>
<gene>
    <name evidence="1" type="ORF">DW079_05050</name>
</gene>
<dbReference type="EMBL" id="QRNB01000019">
    <property type="protein sequence ID" value="RHK11234.1"/>
    <property type="molecule type" value="Genomic_DNA"/>
</dbReference>
<comment type="caution">
    <text evidence="1">The sequence shown here is derived from an EMBL/GenBank/DDBJ whole genome shotgun (WGS) entry which is preliminary data.</text>
</comment>
<sequence>MMKWCTITYWLELKDGEEFDPSKLGFYPSSQFDYYLCEDDIHLTELAYDNHVIDDRTYEYNDNYSTDYKIIHFDGEYSDSYRED</sequence>
<proteinExistence type="predicted"/>